<dbReference type="CDD" id="cd18774">
    <property type="entry name" value="PDC2_HK_sensor"/>
    <property type="match status" value="1"/>
</dbReference>
<evidence type="ECO:0000256" key="7">
    <source>
        <dbReference type="ARBA" id="ARBA00022692"/>
    </source>
</evidence>
<dbReference type="CDD" id="cd00130">
    <property type="entry name" value="PAS"/>
    <property type="match status" value="1"/>
</dbReference>
<evidence type="ECO:0000256" key="4">
    <source>
        <dbReference type="ARBA" id="ARBA00022475"/>
    </source>
</evidence>
<dbReference type="InterPro" id="IPR029151">
    <property type="entry name" value="Sensor-like_sf"/>
</dbReference>
<dbReference type="SUPFAM" id="SSF103190">
    <property type="entry name" value="Sensory domain-like"/>
    <property type="match status" value="1"/>
</dbReference>
<accession>A0A0B0EER9</accession>
<evidence type="ECO:0000259" key="17">
    <source>
        <dbReference type="PROSITE" id="PS50885"/>
    </source>
</evidence>
<sequence length="525" mass="58270">MKISIKNYIILILIFFTLLPFVLLRIIAYPKIQSDLRTVIMDNLETVGNKQADIVSSWMKERKTDVIVAANNPYLANSLESAGGDDSEATEYLELVVSEYGYKGAFVCNADGIVTLATSEEEMGGDLSERDFIKQAMQGKPYATSIIPSVIALTNEFDEKETGLPTMFVSAPLKNGEAVIGVVAFRIHVATLSNLLQSQKFGKTGETFIVGKEGYMLTESRFSSNLKKTGTIRVRSALELKVVNPDNGKLTYSVDQCLKGKNGSSSKGYKDYAGISVLGVWRWLPELDWAVITEIDKAEVYGVAYNLNTLGWVLLFGIAFPIVFFAYIVGKKISNPIVELTAATEKMATGDLTQRVAINRGDELGILAASFNTMAEALDKKTKEIGGAEAAYRELFNALQAGIYQCEPGVEGKFIWVNQSCAEMFGYNSPEEMEGTKIKDIYVDQDDRKALVDKLEKEGVSKDFTSYCVKKNGEKFYTERTSHIVRDEKGKPVRMEGVIRDISDRKKMEDEMQKKSRKSQGDNKS</sequence>
<evidence type="ECO:0000313" key="19">
    <source>
        <dbReference type="Proteomes" id="UP000030652"/>
    </source>
</evidence>
<dbReference type="InterPro" id="IPR033479">
    <property type="entry name" value="dCache_1"/>
</dbReference>
<name>A0A0B0EER9_9BACT</name>
<dbReference type="SMART" id="SM00091">
    <property type="entry name" value="PAS"/>
    <property type="match status" value="1"/>
</dbReference>
<dbReference type="Proteomes" id="UP000030652">
    <property type="component" value="Unassembled WGS sequence"/>
</dbReference>
<evidence type="ECO:0000256" key="11">
    <source>
        <dbReference type="ARBA" id="ARBA00022989"/>
    </source>
</evidence>
<keyword evidence="10" id="KW-0067">ATP-binding</keyword>
<feature type="transmembrane region" description="Helical" evidence="15">
    <location>
        <begin position="310"/>
        <end position="330"/>
    </location>
</feature>
<dbReference type="InterPro" id="IPR000700">
    <property type="entry name" value="PAS-assoc_C"/>
</dbReference>
<evidence type="ECO:0000256" key="9">
    <source>
        <dbReference type="ARBA" id="ARBA00022777"/>
    </source>
</evidence>
<keyword evidence="6" id="KW-0808">Transferase</keyword>
<comment type="subcellular location">
    <subcellularLocation>
        <location evidence="2">Cell membrane</location>
        <topology evidence="2">Multi-pass membrane protein</topology>
    </subcellularLocation>
</comment>
<dbReference type="SMART" id="SM00304">
    <property type="entry name" value="HAMP"/>
    <property type="match status" value="1"/>
</dbReference>
<dbReference type="EMBL" id="JRYO01000255">
    <property type="protein sequence ID" value="KHE90576.1"/>
    <property type="molecule type" value="Genomic_DNA"/>
</dbReference>
<dbReference type="Pfam" id="PF13426">
    <property type="entry name" value="PAS_9"/>
    <property type="match status" value="1"/>
</dbReference>
<dbReference type="GO" id="GO:0000155">
    <property type="term" value="F:phosphorelay sensor kinase activity"/>
    <property type="evidence" value="ECO:0007669"/>
    <property type="project" value="TreeGrafter"/>
</dbReference>
<evidence type="ECO:0000256" key="13">
    <source>
        <dbReference type="ARBA" id="ARBA00023136"/>
    </source>
</evidence>
<dbReference type="GO" id="GO:0005524">
    <property type="term" value="F:ATP binding"/>
    <property type="evidence" value="ECO:0007669"/>
    <property type="project" value="UniProtKB-KW"/>
</dbReference>
<evidence type="ECO:0000256" key="15">
    <source>
        <dbReference type="SAM" id="Phobius"/>
    </source>
</evidence>
<evidence type="ECO:0000256" key="8">
    <source>
        <dbReference type="ARBA" id="ARBA00022741"/>
    </source>
</evidence>
<evidence type="ECO:0000256" key="2">
    <source>
        <dbReference type="ARBA" id="ARBA00004651"/>
    </source>
</evidence>
<dbReference type="PANTHER" id="PTHR45528:SF1">
    <property type="entry name" value="SENSOR HISTIDINE KINASE CPXA"/>
    <property type="match status" value="1"/>
</dbReference>
<dbReference type="CDD" id="cd06225">
    <property type="entry name" value="HAMP"/>
    <property type="match status" value="1"/>
</dbReference>
<evidence type="ECO:0000256" key="1">
    <source>
        <dbReference type="ARBA" id="ARBA00000085"/>
    </source>
</evidence>
<keyword evidence="4" id="KW-1003">Cell membrane</keyword>
<reference evidence="18 19" key="1">
    <citation type="submission" date="2014-10" db="EMBL/GenBank/DDBJ databases">
        <title>Draft genome of anammox bacterium scalindua brodae, obtained using differential coverage binning of sequence data from two enrichment reactors.</title>
        <authorList>
            <person name="Speth D.R."/>
            <person name="Russ L."/>
            <person name="Kartal B."/>
            <person name="Op den Camp H.J."/>
            <person name="Dutilh B.E."/>
            <person name="Jetten M.S."/>
        </authorList>
    </citation>
    <scope>NUCLEOTIDE SEQUENCE [LARGE SCALE GENOMIC DNA]</scope>
    <source>
        <strain evidence="18">RU1</strain>
    </source>
</reference>
<keyword evidence="8" id="KW-0547">Nucleotide-binding</keyword>
<evidence type="ECO:0000256" key="10">
    <source>
        <dbReference type="ARBA" id="ARBA00022840"/>
    </source>
</evidence>
<keyword evidence="9" id="KW-0418">Kinase</keyword>
<gene>
    <name evidence="18" type="ORF">SCABRO_03683</name>
</gene>
<dbReference type="PROSITE" id="PS50113">
    <property type="entry name" value="PAC"/>
    <property type="match status" value="1"/>
</dbReference>
<dbReference type="SUPFAM" id="SSF55785">
    <property type="entry name" value="PYP-like sensor domain (PAS domain)"/>
    <property type="match status" value="1"/>
</dbReference>
<dbReference type="AlphaFoldDB" id="A0A0B0EER9"/>
<dbReference type="Pfam" id="PF00672">
    <property type="entry name" value="HAMP"/>
    <property type="match status" value="1"/>
</dbReference>
<evidence type="ECO:0000256" key="14">
    <source>
        <dbReference type="SAM" id="MobiDB-lite"/>
    </source>
</evidence>
<evidence type="ECO:0000259" key="16">
    <source>
        <dbReference type="PROSITE" id="PS50113"/>
    </source>
</evidence>
<evidence type="ECO:0000256" key="12">
    <source>
        <dbReference type="ARBA" id="ARBA00023012"/>
    </source>
</evidence>
<feature type="domain" description="HAMP" evidence="17">
    <location>
        <begin position="331"/>
        <end position="383"/>
    </location>
</feature>
<dbReference type="eggNOG" id="COG5000">
    <property type="taxonomic scope" value="Bacteria"/>
</dbReference>
<organism evidence="18 19">
    <name type="scientific">Candidatus Scalindua brodae</name>
    <dbReference type="NCBI Taxonomy" id="237368"/>
    <lineage>
        <taxon>Bacteria</taxon>
        <taxon>Pseudomonadati</taxon>
        <taxon>Planctomycetota</taxon>
        <taxon>Candidatus Brocadiia</taxon>
        <taxon>Candidatus Brocadiales</taxon>
        <taxon>Candidatus Scalinduaceae</taxon>
        <taxon>Candidatus Scalindua</taxon>
    </lineage>
</organism>
<keyword evidence="12" id="KW-0902">Two-component regulatory system</keyword>
<dbReference type="InterPro" id="IPR003660">
    <property type="entry name" value="HAMP_dom"/>
</dbReference>
<keyword evidence="5" id="KW-0597">Phosphoprotein</keyword>
<dbReference type="Pfam" id="PF02743">
    <property type="entry name" value="dCache_1"/>
    <property type="match status" value="1"/>
</dbReference>
<evidence type="ECO:0000313" key="18">
    <source>
        <dbReference type="EMBL" id="KHE90576.1"/>
    </source>
</evidence>
<proteinExistence type="predicted"/>
<feature type="domain" description="PAC" evidence="16">
    <location>
        <begin position="462"/>
        <end position="514"/>
    </location>
</feature>
<keyword evidence="13 15" id="KW-0472">Membrane</keyword>
<dbReference type="GO" id="GO:0005886">
    <property type="term" value="C:plasma membrane"/>
    <property type="evidence" value="ECO:0007669"/>
    <property type="project" value="UniProtKB-SubCell"/>
</dbReference>
<comment type="catalytic activity">
    <reaction evidence="1">
        <text>ATP + protein L-histidine = ADP + protein N-phospho-L-histidine.</text>
        <dbReference type="EC" id="2.7.13.3"/>
    </reaction>
</comment>
<dbReference type="InterPro" id="IPR050398">
    <property type="entry name" value="HssS/ArlS-like"/>
</dbReference>
<evidence type="ECO:0000256" key="5">
    <source>
        <dbReference type="ARBA" id="ARBA00022553"/>
    </source>
</evidence>
<feature type="transmembrane region" description="Helical" evidence="15">
    <location>
        <begin position="7"/>
        <end position="28"/>
    </location>
</feature>
<dbReference type="InterPro" id="IPR000014">
    <property type="entry name" value="PAS"/>
</dbReference>
<comment type="caution">
    <text evidence="18">The sequence shown here is derived from an EMBL/GenBank/DDBJ whole genome shotgun (WGS) entry which is preliminary data.</text>
</comment>
<dbReference type="SUPFAM" id="SSF158472">
    <property type="entry name" value="HAMP domain-like"/>
    <property type="match status" value="1"/>
</dbReference>
<dbReference type="NCBIfam" id="TIGR00229">
    <property type="entry name" value="sensory_box"/>
    <property type="match status" value="1"/>
</dbReference>
<dbReference type="PROSITE" id="PS50885">
    <property type="entry name" value="HAMP"/>
    <property type="match status" value="1"/>
</dbReference>
<keyword evidence="7 15" id="KW-0812">Transmembrane</keyword>
<dbReference type="InterPro" id="IPR035965">
    <property type="entry name" value="PAS-like_dom_sf"/>
</dbReference>
<evidence type="ECO:0000256" key="3">
    <source>
        <dbReference type="ARBA" id="ARBA00012438"/>
    </source>
</evidence>
<protein>
    <recommendedName>
        <fullName evidence="3">histidine kinase</fullName>
        <ecNumber evidence="3">2.7.13.3</ecNumber>
    </recommendedName>
</protein>
<dbReference type="PANTHER" id="PTHR45528">
    <property type="entry name" value="SENSOR HISTIDINE KINASE CPXA"/>
    <property type="match status" value="1"/>
</dbReference>
<dbReference type="EC" id="2.7.13.3" evidence="3"/>
<feature type="region of interest" description="Disordered" evidence="14">
    <location>
        <begin position="495"/>
        <end position="525"/>
    </location>
</feature>
<evidence type="ECO:0000256" key="6">
    <source>
        <dbReference type="ARBA" id="ARBA00022679"/>
    </source>
</evidence>
<dbReference type="Gene3D" id="6.10.340.10">
    <property type="match status" value="1"/>
</dbReference>
<keyword evidence="11 15" id="KW-1133">Transmembrane helix</keyword>
<dbReference type="Gene3D" id="3.30.450.20">
    <property type="entry name" value="PAS domain"/>
    <property type="match status" value="2"/>
</dbReference>